<dbReference type="InterPro" id="IPR023346">
    <property type="entry name" value="Lysozyme-like_dom_sf"/>
</dbReference>
<feature type="domain" description="DUF348" evidence="5">
    <location>
        <begin position="161"/>
        <end position="186"/>
    </location>
</feature>
<dbReference type="Pfam" id="PF06737">
    <property type="entry name" value="Transglycosylas"/>
    <property type="match status" value="1"/>
</dbReference>
<evidence type="ECO:0000259" key="5">
    <source>
        <dbReference type="Pfam" id="PF03990"/>
    </source>
</evidence>
<evidence type="ECO:0000256" key="3">
    <source>
        <dbReference type="SAM" id="MobiDB-lite"/>
    </source>
</evidence>
<feature type="domain" description="DUF348" evidence="5">
    <location>
        <begin position="217"/>
        <end position="254"/>
    </location>
</feature>
<dbReference type="SUPFAM" id="SSF53955">
    <property type="entry name" value="Lysozyme-like"/>
    <property type="match status" value="1"/>
</dbReference>
<evidence type="ECO:0000256" key="4">
    <source>
        <dbReference type="SAM" id="Phobius"/>
    </source>
</evidence>
<dbReference type="InterPro" id="IPR007137">
    <property type="entry name" value="DUF348"/>
</dbReference>
<keyword evidence="8" id="KW-1185">Reference proteome</keyword>
<accession>A0A919UYD0</accession>
<feature type="compositionally biased region" description="Basic residues" evidence="3">
    <location>
        <begin position="22"/>
        <end position="38"/>
    </location>
</feature>
<feature type="domain" description="DUF348" evidence="5">
    <location>
        <begin position="103"/>
        <end position="143"/>
    </location>
</feature>
<keyword evidence="4" id="KW-0812">Transmembrane</keyword>
<dbReference type="EMBL" id="BOOU01000043">
    <property type="protein sequence ID" value="GII77921.1"/>
    <property type="molecule type" value="Genomic_DNA"/>
</dbReference>
<name>A0A919UYD0_9ACTN</name>
<sequence length="369" mass="40548">MRRAGVRRARRRLVRFAGARRAGSRRAARPGRRTRAGRLVRTGRAARARRVARAGSRRAPRRPCRPLRALRAVRLGPWTVTGVAAAGGILAGVLAGMAMTKEVRLVVDGGETTVRRFGGTVRDVLAARRVPVGPRDEVHPARDTEIRDGTAIVVRHARPLELTVDGRHSRHTVTALNVGEALQQLHLNGHRATLSDSRMRQIPVSGFALKVRTHRRVTVVRGGVRWDVVTTAATVRAVLAEHGITLARGDRLRPRAGAFPADGQIIRIIPLPPPLPPHLVPVHPFVAALNWAALARCETAGDPKAFDPGGPYFGMYQFSLPMWRAVGGTRTPLDWPAAEQTYRAQLLFQRVAGRWRGQWPACGPHLFLR</sequence>
<gene>
    <name evidence="7" type="ORF">Sru01_29030</name>
</gene>
<evidence type="ECO:0008006" key="9">
    <source>
        <dbReference type="Google" id="ProtNLM"/>
    </source>
</evidence>
<dbReference type="Proteomes" id="UP000655287">
    <property type="component" value="Unassembled WGS sequence"/>
</dbReference>
<evidence type="ECO:0000259" key="6">
    <source>
        <dbReference type="Pfam" id="PF06737"/>
    </source>
</evidence>
<dbReference type="Gene3D" id="1.10.530.10">
    <property type="match status" value="1"/>
</dbReference>
<comment type="caution">
    <text evidence="7">The sequence shown here is derived from an EMBL/GenBank/DDBJ whole genome shotgun (WGS) entry which is preliminary data.</text>
</comment>
<feature type="transmembrane region" description="Helical" evidence="4">
    <location>
        <begin position="75"/>
        <end position="99"/>
    </location>
</feature>
<dbReference type="CDD" id="cd13925">
    <property type="entry name" value="RPF"/>
    <property type="match status" value="1"/>
</dbReference>
<dbReference type="InterPro" id="IPR010618">
    <property type="entry name" value="RPF"/>
</dbReference>
<evidence type="ECO:0000313" key="7">
    <source>
        <dbReference type="EMBL" id="GII77921.1"/>
    </source>
</evidence>
<dbReference type="GO" id="GO:0016787">
    <property type="term" value="F:hydrolase activity"/>
    <property type="evidence" value="ECO:0007669"/>
    <property type="project" value="UniProtKB-KW"/>
</dbReference>
<feature type="region of interest" description="Disordered" evidence="3">
    <location>
        <begin position="18"/>
        <end position="38"/>
    </location>
</feature>
<dbReference type="Pfam" id="PF03990">
    <property type="entry name" value="DUF348"/>
    <property type="match status" value="3"/>
</dbReference>
<organism evidence="7 8">
    <name type="scientific">Sphaerisporangium rufum</name>
    <dbReference type="NCBI Taxonomy" id="1381558"/>
    <lineage>
        <taxon>Bacteria</taxon>
        <taxon>Bacillati</taxon>
        <taxon>Actinomycetota</taxon>
        <taxon>Actinomycetes</taxon>
        <taxon>Streptosporangiales</taxon>
        <taxon>Streptosporangiaceae</taxon>
        <taxon>Sphaerisporangium</taxon>
    </lineage>
</organism>
<keyword evidence="4" id="KW-1133">Transmembrane helix</keyword>
<comment type="similarity">
    <text evidence="1">Belongs to the transglycosylase family. Rpf subfamily.</text>
</comment>
<protein>
    <recommendedName>
        <fullName evidence="9">DUF348 domain-containing protein</fullName>
    </recommendedName>
</protein>
<feature type="domain" description="Resuscitation-promoting factor core lysozyme-like" evidence="6">
    <location>
        <begin position="289"/>
        <end position="362"/>
    </location>
</feature>
<dbReference type="AlphaFoldDB" id="A0A919UYD0"/>
<evidence type="ECO:0000256" key="1">
    <source>
        <dbReference type="ARBA" id="ARBA00010830"/>
    </source>
</evidence>
<reference evidence="7" key="1">
    <citation type="submission" date="2021-01" db="EMBL/GenBank/DDBJ databases">
        <title>Whole genome shotgun sequence of Sphaerisporangium rufum NBRC 109079.</title>
        <authorList>
            <person name="Komaki H."/>
            <person name="Tamura T."/>
        </authorList>
    </citation>
    <scope>NUCLEOTIDE SEQUENCE</scope>
    <source>
        <strain evidence="7">NBRC 109079</strain>
    </source>
</reference>
<keyword evidence="2" id="KW-0378">Hydrolase</keyword>
<keyword evidence="4" id="KW-0472">Membrane</keyword>
<evidence type="ECO:0000313" key="8">
    <source>
        <dbReference type="Proteomes" id="UP000655287"/>
    </source>
</evidence>
<evidence type="ECO:0000256" key="2">
    <source>
        <dbReference type="ARBA" id="ARBA00022801"/>
    </source>
</evidence>
<proteinExistence type="inferred from homology"/>